<evidence type="ECO:0000313" key="3">
    <source>
        <dbReference type="EMBL" id="MEE2032431.1"/>
    </source>
</evidence>
<dbReference type="EMBL" id="JAUZMZ010000043">
    <property type="protein sequence ID" value="MEE2032431.1"/>
    <property type="molecule type" value="Genomic_DNA"/>
</dbReference>
<feature type="non-terminal residue" evidence="3">
    <location>
        <position position="1"/>
    </location>
</feature>
<sequence length="118" mass="12803">IERARALPKDQLPPLTQPFTGPPPAGRWARHHPEAAERLTAARAELAALSEEVSVPVENLVSPELVRRLCWDWDFGGDGDTSGDAVAYIDRRFAAGAARPWQRELTAPRIAKALAAGS</sequence>
<reference evidence="3 4" key="1">
    <citation type="submission" date="2023-08" db="EMBL/GenBank/DDBJ databases">
        <authorList>
            <person name="Girao M."/>
            <person name="Carvalho M.F."/>
        </authorList>
    </citation>
    <scope>NUCLEOTIDE SEQUENCE [LARGE SCALE GENOMIC DNA]</scope>
    <source>
        <strain evidence="3 4">CC-R104</strain>
    </source>
</reference>
<feature type="domain" description="3'-5' exonuclease C-terminal" evidence="2">
    <location>
        <begin position="21"/>
        <end position="114"/>
    </location>
</feature>
<organism evidence="3 4">
    <name type="scientific">Rhodococcus chondri</name>
    <dbReference type="NCBI Taxonomy" id="3065941"/>
    <lineage>
        <taxon>Bacteria</taxon>
        <taxon>Bacillati</taxon>
        <taxon>Actinomycetota</taxon>
        <taxon>Actinomycetes</taxon>
        <taxon>Mycobacteriales</taxon>
        <taxon>Nocardiaceae</taxon>
        <taxon>Rhodococcus</taxon>
    </lineage>
</organism>
<evidence type="ECO:0000313" key="4">
    <source>
        <dbReference type="Proteomes" id="UP001331936"/>
    </source>
</evidence>
<dbReference type="Gene3D" id="1.10.150.80">
    <property type="entry name" value="HRDC domain"/>
    <property type="match status" value="1"/>
</dbReference>
<dbReference type="Pfam" id="PF18305">
    <property type="entry name" value="DNA_pol_A_exoN"/>
    <property type="match status" value="1"/>
</dbReference>
<dbReference type="Proteomes" id="UP001331936">
    <property type="component" value="Unassembled WGS sequence"/>
</dbReference>
<name>A0ABU7JQW8_9NOCA</name>
<proteinExistence type="predicted"/>
<comment type="caution">
    <text evidence="3">The sequence shown here is derived from an EMBL/GenBank/DDBJ whole genome shotgun (WGS) entry which is preliminary data.</text>
</comment>
<gene>
    <name evidence="3" type="ORF">Q8814_09970</name>
</gene>
<accession>A0ABU7JQW8</accession>
<dbReference type="InterPro" id="IPR044876">
    <property type="entry name" value="HRDC_dom_sf"/>
</dbReference>
<evidence type="ECO:0000256" key="1">
    <source>
        <dbReference type="SAM" id="MobiDB-lite"/>
    </source>
</evidence>
<protein>
    <submittedName>
        <fullName evidence="3">Ribonuclease D</fullName>
    </submittedName>
</protein>
<keyword evidence="4" id="KW-1185">Reference proteome</keyword>
<dbReference type="InterPro" id="IPR041605">
    <property type="entry name" value="Exo_C"/>
</dbReference>
<feature type="region of interest" description="Disordered" evidence="1">
    <location>
        <begin position="1"/>
        <end position="31"/>
    </location>
</feature>
<evidence type="ECO:0000259" key="2">
    <source>
        <dbReference type="Pfam" id="PF18305"/>
    </source>
</evidence>